<name>N8WDB6_9GAMM</name>
<dbReference type="eggNOG" id="ENOG5031QKM">
    <property type="taxonomic scope" value="Bacteria"/>
</dbReference>
<evidence type="ECO:0000313" key="1">
    <source>
        <dbReference type="EMBL" id="ENU92954.1"/>
    </source>
</evidence>
<gene>
    <name evidence="1" type="ORF">F971_01941</name>
</gene>
<dbReference type="RefSeq" id="WP_004771311.1">
    <property type="nucleotide sequence ID" value="NZ_KB849357.1"/>
</dbReference>
<protein>
    <submittedName>
        <fullName evidence="1">Uncharacterized protein</fullName>
    </submittedName>
</protein>
<dbReference type="PATRIC" id="fig|1217712.3.peg.1863"/>
<comment type="caution">
    <text evidence="1">The sequence shown here is derived from an EMBL/GenBank/DDBJ whole genome shotgun (WGS) entry which is preliminary data.</text>
</comment>
<accession>N8WDB6</accession>
<evidence type="ECO:0000313" key="2">
    <source>
        <dbReference type="Proteomes" id="UP000013049"/>
    </source>
</evidence>
<reference evidence="1 2" key="1">
    <citation type="submission" date="2013-02" db="EMBL/GenBank/DDBJ databases">
        <title>The Genome Sequence of Acinetobacter sp. NIPH 758.</title>
        <authorList>
            <consortium name="The Broad Institute Genome Sequencing Platform"/>
            <consortium name="The Broad Institute Genome Sequencing Center for Infectious Disease"/>
            <person name="Cerqueira G."/>
            <person name="Feldgarden M."/>
            <person name="Courvalin P."/>
            <person name="Perichon B."/>
            <person name="Grillot-Courvalin C."/>
            <person name="Clermont D."/>
            <person name="Rocha E."/>
            <person name="Yoon E.-J."/>
            <person name="Nemec A."/>
            <person name="Walker B."/>
            <person name="Young S.K."/>
            <person name="Zeng Q."/>
            <person name="Gargeya S."/>
            <person name="Fitzgerald M."/>
            <person name="Haas B."/>
            <person name="Abouelleil A."/>
            <person name="Alvarado L."/>
            <person name="Arachchi H.M."/>
            <person name="Berlin A.M."/>
            <person name="Chapman S.B."/>
            <person name="Dewar J."/>
            <person name="Goldberg J."/>
            <person name="Griggs A."/>
            <person name="Gujja S."/>
            <person name="Hansen M."/>
            <person name="Howarth C."/>
            <person name="Imamovic A."/>
            <person name="Larimer J."/>
            <person name="McCowan C."/>
            <person name="Murphy C."/>
            <person name="Neiman D."/>
            <person name="Pearson M."/>
            <person name="Priest M."/>
            <person name="Roberts A."/>
            <person name="Saif S."/>
            <person name="Shea T."/>
            <person name="Sisk P."/>
            <person name="Sykes S."/>
            <person name="Wortman J."/>
            <person name="Nusbaum C."/>
            <person name="Birren B."/>
        </authorList>
    </citation>
    <scope>NUCLEOTIDE SEQUENCE [LARGE SCALE GENOMIC DNA]</scope>
    <source>
        <strain evidence="1 2">NIPH 758</strain>
    </source>
</reference>
<organism evidence="1 2">
    <name type="scientific">Acinetobacter vivianii</name>
    <dbReference type="NCBI Taxonomy" id="1776742"/>
    <lineage>
        <taxon>Bacteria</taxon>
        <taxon>Pseudomonadati</taxon>
        <taxon>Pseudomonadota</taxon>
        <taxon>Gammaproteobacteria</taxon>
        <taxon>Moraxellales</taxon>
        <taxon>Moraxellaceae</taxon>
        <taxon>Acinetobacter</taxon>
    </lineage>
</organism>
<sequence>MSILNIADAKFAWVNNQALLINNKDRKGWEAFNASEWTLDVFEKFEFQLKPASIQVGGQEVEIPQPLSSLADLEKDQIVYVPNLIDLDTPMSFFNTSGNEYRLNQYLKQNLLHTVEAMAVAHAYALVKLTGGNVYDSVVEPQQESNPVGLSEKEVQTPPVVINVKASKRTSNKKAKELQGHFDVIMDSLKTCKNEIEVGTVCYKLENYGFTSKVLKEIEDARDAKLAEFDQIKREAETSEFDLKESTEPTDNIVSIKDAVKKTDGYQNKLDHLIECVWNAQTEVQANAILRYTAGWTADQIKPLQDEIDKRIAKIKQDTVEPTPEKPSMIVQILNAADETELDALEIDVASLDPFIQSEMKKYVDQRRDELAAAAQGKG</sequence>
<dbReference type="EMBL" id="APPC01000016">
    <property type="protein sequence ID" value="ENU92954.1"/>
    <property type="molecule type" value="Genomic_DNA"/>
</dbReference>
<dbReference type="HOGENOM" id="CLU_045934_0_0_6"/>
<dbReference type="AlphaFoldDB" id="N8WDB6"/>
<dbReference type="Proteomes" id="UP000013049">
    <property type="component" value="Unassembled WGS sequence"/>
</dbReference>
<proteinExistence type="predicted"/>